<reference evidence="1 2" key="1">
    <citation type="submission" date="2019-01" db="EMBL/GenBank/DDBJ databases">
        <title>Draft genome sequences of three monokaryotic isolates of the white-rot basidiomycete fungus Dichomitus squalens.</title>
        <authorList>
            <consortium name="DOE Joint Genome Institute"/>
            <person name="Lopez S.C."/>
            <person name="Andreopoulos B."/>
            <person name="Pangilinan J."/>
            <person name="Lipzen A."/>
            <person name="Riley R."/>
            <person name="Ahrendt S."/>
            <person name="Ng V."/>
            <person name="Barry K."/>
            <person name="Daum C."/>
            <person name="Grigoriev I.V."/>
            <person name="Hilden K.S."/>
            <person name="Makela M.R."/>
            <person name="de Vries R.P."/>
        </authorList>
    </citation>
    <scope>NUCLEOTIDE SEQUENCE [LARGE SCALE GENOMIC DNA]</scope>
    <source>
        <strain evidence="1 2">CBS 464.89</strain>
    </source>
</reference>
<organism evidence="1 2">
    <name type="scientific">Dichomitus squalens</name>
    <dbReference type="NCBI Taxonomy" id="114155"/>
    <lineage>
        <taxon>Eukaryota</taxon>
        <taxon>Fungi</taxon>
        <taxon>Dikarya</taxon>
        <taxon>Basidiomycota</taxon>
        <taxon>Agaricomycotina</taxon>
        <taxon>Agaricomycetes</taxon>
        <taxon>Polyporales</taxon>
        <taxon>Polyporaceae</taxon>
        <taxon>Dichomitus</taxon>
    </lineage>
</organism>
<protein>
    <submittedName>
        <fullName evidence="1">Uncharacterized protein</fullName>
    </submittedName>
</protein>
<dbReference type="EMBL" id="ML145338">
    <property type="protein sequence ID" value="TBU51339.1"/>
    <property type="molecule type" value="Genomic_DNA"/>
</dbReference>
<gene>
    <name evidence="1" type="ORF">BD310DRAFT_360520</name>
</gene>
<proteinExistence type="predicted"/>
<keyword evidence="2" id="KW-1185">Reference proteome</keyword>
<evidence type="ECO:0000313" key="2">
    <source>
        <dbReference type="Proteomes" id="UP000292082"/>
    </source>
</evidence>
<dbReference type="Proteomes" id="UP000292082">
    <property type="component" value="Unassembled WGS sequence"/>
</dbReference>
<sequence length="164" mass="17638">MKIKVETALSLYSLGLVCSVDTVEILDPGSFAYEESDRELDGVMPAVLADVRPRCLVVDIPSAESMTTLLAPLYGSSSVTRLTISFSLGMLMGIPLAYILERLRVILQNSAVSQLTIVATASAEEFVRSGAIPPSLRRLLLDVHFLGSLKAWQVGLGAPVDYVP</sequence>
<evidence type="ECO:0000313" key="1">
    <source>
        <dbReference type="EMBL" id="TBU51339.1"/>
    </source>
</evidence>
<name>A0A4Q9P9L4_9APHY</name>
<dbReference type="AlphaFoldDB" id="A0A4Q9P9L4"/>
<accession>A0A4Q9P9L4</accession>